<proteinExistence type="predicted"/>
<dbReference type="Gramene" id="EFJ26437">
    <property type="protein sequence ID" value="EFJ26437"/>
    <property type="gene ID" value="SELMODRAFT_413024"/>
</dbReference>
<protein>
    <submittedName>
        <fullName evidence="1">Uncharacterized protein</fullName>
    </submittedName>
</protein>
<dbReference type="KEGG" id="smo:SELMODRAFT_413024"/>
<dbReference type="InParanoid" id="D8RN38"/>
<evidence type="ECO:0000313" key="1">
    <source>
        <dbReference type="EMBL" id="EFJ26437.1"/>
    </source>
</evidence>
<organism evidence="2">
    <name type="scientific">Selaginella moellendorffii</name>
    <name type="common">Spikemoss</name>
    <dbReference type="NCBI Taxonomy" id="88036"/>
    <lineage>
        <taxon>Eukaryota</taxon>
        <taxon>Viridiplantae</taxon>
        <taxon>Streptophyta</taxon>
        <taxon>Embryophyta</taxon>
        <taxon>Tracheophyta</taxon>
        <taxon>Lycopodiopsida</taxon>
        <taxon>Selaginellales</taxon>
        <taxon>Selaginellaceae</taxon>
        <taxon>Selaginella</taxon>
    </lineage>
</organism>
<dbReference type="AlphaFoldDB" id="D8RN38"/>
<sequence length="184" mass="19990">MGELGVSPVSTFWRERASLCLGTALTGCGYAAVEWNLKLYGFAVAWITSSSSRERIASAGIAGRGKQNPPWHCKRWWKGSSPAASRSAQSWRLVGATAIIRVIHESVELGEFSVLGWIDSGAWEIGSVEDARKNLEGIEEKFWNAAIAACGQAGDSKKILCKLWKEFLRTGKLSSRPFAPSEAG</sequence>
<keyword evidence="2" id="KW-1185">Reference proteome</keyword>
<gene>
    <name evidence="1" type="ORF">SELMODRAFT_413024</name>
</gene>
<dbReference type="HOGENOM" id="CLU_1470589_0_0_1"/>
<reference evidence="1 2" key="1">
    <citation type="journal article" date="2011" name="Science">
        <title>The Selaginella genome identifies genetic changes associated with the evolution of vascular plants.</title>
        <authorList>
            <person name="Banks J.A."/>
            <person name="Nishiyama T."/>
            <person name="Hasebe M."/>
            <person name="Bowman J.L."/>
            <person name="Gribskov M."/>
            <person name="dePamphilis C."/>
            <person name="Albert V.A."/>
            <person name="Aono N."/>
            <person name="Aoyama T."/>
            <person name="Ambrose B.A."/>
            <person name="Ashton N.W."/>
            <person name="Axtell M.J."/>
            <person name="Barker E."/>
            <person name="Barker M.S."/>
            <person name="Bennetzen J.L."/>
            <person name="Bonawitz N.D."/>
            <person name="Chapple C."/>
            <person name="Cheng C."/>
            <person name="Correa L.G."/>
            <person name="Dacre M."/>
            <person name="DeBarry J."/>
            <person name="Dreyer I."/>
            <person name="Elias M."/>
            <person name="Engstrom E.M."/>
            <person name="Estelle M."/>
            <person name="Feng L."/>
            <person name="Finet C."/>
            <person name="Floyd S.K."/>
            <person name="Frommer W.B."/>
            <person name="Fujita T."/>
            <person name="Gramzow L."/>
            <person name="Gutensohn M."/>
            <person name="Harholt J."/>
            <person name="Hattori M."/>
            <person name="Heyl A."/>
            <person name="Hirai T."/>
            <person name="Hiwatashi Y."/>
            <person name="Ishikawa M."/>
            <person name="Iwata M."/>
            <person name="Karol K.G."/>
            <person name="Koehler B."/>
            <person name="Kolukisaoglu U."/>
            <person name="Kubo M."/>
            <person name="Kurata T."/>
            <person name="Lalonde S."/>
            <person name="Li K."/>
            <person name="Li Y."/>
            <person name="Litt A."/>
            <person name="Lyons E."/>
            <person name="Manning G."/>
            <person name="Maruyama T."/>
            <person name="Michael T.P."/>
            <person name="Mikami K."/>
            <person name="Miyazaki S."/>
            <person name="Morinaga S."/>
            <person name="Murata T."/>
            <person name="Mueller-Roeber B."/>
            <person name="Nelson D.R."/>
            <person name="Obara M."/>
            <person name="Oguri Y."/>
            <person name="Olmstead R.G."/>
            <person name="Onodera N."/>
            <person name="Petersen B.L."/>
            <person name="Pils B."/>
            <person name="Prigge M."/>
            <person name="Rensing S.A."/>
            <person name="Riano-Pachon D.M."/>
            <person name="Roberts A.W."/>
            <person name="Sato Y."/>
            <person name="Scheller H.V."/>
            <person name="Schulz B."/>
            <person name="Schulz C."/>
            <person name="Shakirov E.V."/>
            <person name="Shibagaki N."/>
            <person name="Shinohara N."/>
            <person name="Shippen D.E."/>
            <person name="Soerensen I."/>
            <person name="Sotooka R."/>
            <person name="Sugimoto N."/>
            <person name="Sugita M."/>
            <person name="Sumikawa N."/>
            <person name="Tanurdzic M."/>
            <person name="Theissen G."/>
            <person name="Ulvskov P."/>
            <person name="Wakazuki S."/>
            <person name="Weng J.K."/>
            <person name="Willats W.W."/>
            <person name="Wipf D."/>
            <person name="Wolf P.G."/>
            <person name="Yang L."/>
            <person name="Zimmer A.D."/>
            <person name="Zhu Q."/>
            <person name="Mitros T."/>
            <person name="Hellsten U."/>
            <person name="Loque D."/>
            <person name="Otillar R."/>
            <person name="Salamov A."/>
            <person name="Schmutz J."/>
            <person name="Shapiro H."/>
            <person name="Lindquist E."/>
            <person name="Lucas S."/>
            <person name="Rokhsar D."/>
            <person name="Grigoriev I.V."/>
        </authorList>
    </citation>
    <scope>NUCLEOTIDE SEQUENCE [LARGE SCALE GENOMIC DNA]</scope>
</reference>
<evidence type="ECO:0000313" key="2">
    <source>
        <dbReference type="Proteomes" id="UP000001514"/>
    </source>
</evidence>
<accession>D8RN38</accession>
<dbReference type="Proteomes" id="UP000001514">
    <property type="component" value="Unassembled WGS sequence"/>
</dbReference>
<name>D8RN38_SELML</name>
<dbReference type="EMBL" id="GL377584">
    <property type="protein sequence ID" value="EFJ26437.1"/>
    <property type="molecule type" value="Genomic_DNA"/>
</dbReference>